<dbReference type="PANTHER" id="PTHR48100:SF58">
    <property type="entry name" value="PE-PGRS FAMILY PROTEIN PE_PGRS11"/>
    <property type="match status" value="1"/>
</dbReference>
<sequence length="201" mass="21452">MTRLLLVRHGETISNVNHVLDSAPPGPPLTALGRRQAEAFAERTKHEPVTAVYASTAIRAQETAAPMAVRRGLDVAVLAGVHEVQAGELEGRNDPEALAAFVEVYRGWTEGDLHRAMPGGDTGHAVLERFAADIAKLRADHPDETVALVTHGGILRLGAELLADNVGPQLANAGLIPNTGHVLLETRGDGWHCLEWTGVRL</sequence>
<dbReference type="InterPro" id="IPR001345">
    <property type="entry name" value="PG/BPGM_mutase_AS"/>
</dbReference>
<dbReference type="EMBL" id="BMRB01000001">
    <property type="protein sequence ID" value="GGS18157.1"/>
    <property type="molecule type" value="Genomic_DNA"/>
</dbReference>
<comment type="caution">
    <text evidence="1">The sequence shown here is derived from an EMBL/GenBank/DDBJ whole genome shotgun (WGS) entry which is preliminary data.</text>
</comment>
<dbReference type="AlphaFoldDB" id="A0A918G4Q2"/>
<dbReference type="InterPro" id="IPR050275">
    <property type="entry name" value="PGM_Phosphatase"/>
</dbReference>
<proteinExistence type="predicted"/>
<gene>
    <name evidence="1" type="ORF">GCM10010171_08360</name>
</gene>
<dbReference type="PANTHER" id="PTHR48100">
    <property type="entry name" value="BROAD-SPECIFICITY PHOSPHATASE YOR283W-RELATED"/>
    <property type="match status" value="1"/>
</dbReference>
<dbReference type="RefSeq" id="WP_189208915.1">
    <property type="nucleotide sequence ID" value="NZ_BMRB01000001.1"/>
</dbReference>
<protein>
    <submittedName>
        <fullName evidence="1">Phosphoglycerate mutase</fullName>
    </submittedName>
</protein>
<dbReference type="Proteomes" id="UP000660680">
    <property type="component" value="Unassembled WGS sequence"/>
</dbReference>
<dbReference type="GO" id="GO:0005737">
    <property type="term" value="C:cytoplasm"/>
    <property type="evidence" value="ECO:0007669"/>
    <property type="project" value="TreeGrafter"/>
</dbReference>
<accession>A0A918G4Q2</accession>
<dbReference type="CDD" id="cd07067">
    <property type="entry name" value="HP_PGM_like"/>
    <property type="match status" value="1"/>
</dbReference>
<keyword evidence="2" id="KW-1185">Reference proteome</keyword>
<dbReference type="InterPro" id="IPR013078">
    <property type="entry name" value="His_Pase_superF_clade-1"/>
</dbReference>
<evidence type="ECO:0000313" key="1">
    <source>
        <dbReference type="EMBL" id="GGS18157.1"/>
    </source>
</evidence>
<dbReference type="SUPFAM" id="SSF53254">
    <property type="entry name" value="Phosphoglycerate mutase-like"/>
    <property type="match status" value="1"/>
</dbReference>
<reference evidence="1" key="2">
    <citation type="submission" date="2020-09" db="EMBL/GenBank/DDBJ databases">
        <authorList>
            <person name="Sun Q."/>
            <person name="Ohkuma M."/>
        </authorList>
    </citation>
    <scope>NUCLEOTIDE SEQUENCE</scope>
    <source>
        <strain evidence="1">JCM 3276</strain>
    </source>
</reference>
<dbReference type="PROSITE" id="PS00175">
    <property type="entry name" value="PG_MUTASE"/>
    <property type="match status" value="1"/>
</dbReference>
<name>A0A918G4Q2_9PSEU</name>
<dbReference type="InterPro" id="IPR029033">
    <property type="entry name" value="His_PPase_superfam"/>
</dbReference>
<evidence type="ECO:0000313" key="2">
    <source>
        <dbReference type="Proteomes" id="UP000660680"/>
    </source>
</evidence>
<organism evidence="1 2">
    <name type="scientific">Actinokineospora fastidiosa</name>
    <dbReference type="NCBI Taxonomy" id="1816"/>
    <lineage>
        <taxon>Bacteria</taxon>
        <taxon>Bacillati</taxon>
        <taxon>Actinomycetota</taxon>
        <taxon>Actinomycetes</taxon>
        <taxon>Pseudonocardiales</taxon>
        <taxon>Pseudonocardiaceae</taxon>
        <taxon>Actinokineospora</taxon>
    </lineage>
</organism>
<dbReference type="Pfam" id="PF00300">
    <property type="entry name" value="His_Phos_1"/>
    <property type="match status" value="1"/>
</dbReference>
<dbReference type="GO" id="GO:0016791">
    <property type="term" value="F:phosphatase activity"/>
    <property type="evidence" value="ECO:0007669"/>
    <property type="project" value="TreeGrafter"/>
</dbReference>
<reference evidence="1" key="1">
    <citation type="journal article" date="2014" name="Int. J. Syst. Evol. Microbiol.">
        <title>Complete genome sequence of Corynebacterium casei LMG S-19264T (=DSM 44701T), isolated from a smear-ripened cheese.</title>
        <authorList>
            <consortium name="US DOE Joint Genome Institute (JGI-PGF)"/>
            <person name="Walter F."/>
            <person name="Albersmeier A."/>
            <person name="Kalinowski J."/>
            <person name="Ruckert C."/>
        </authorList>
    </citation>
    <scope>NUCLEOTIDE SEQUENCE</scope>
    <source>
        <strain evidence="1">JCM 3276</strain>
    </source>
</reference>
<dbReference type="SMART" id="SM00855">
    <property type="entry name" value="PGAM"/>
    <property type="match status" value="1"/>
</dbReference>
<dbReference type="Gene3D" id="3.40.50.1240">
    <property type="entry name" value="Phosphoglycerate mutase-like"/>
    <property type="match status" value="1"/>
</dbReference>